<dbReference type="InterPro" id="IPR044068">
    <property type="entry name" value="CB"/>
</dbReference>
<feature type="domain" description="Tyr recombinase" evidence="6">
    <location>
        <begin position="204"/>
        <end position="388"/>
    </location>
</feature>
<dbReference type="PANTHER" id="PTHR30629">
    <property type="entry name" value="PROPHAGE INTEGRASE"/>
    <property type="match status" value="1"/>
</dbReference>
<keyword evidence="4" id="KW-0233">DNA recombination</keyword>
<dbReference type="InterPro" id="IPR013762">
    <property type="entry name" value="Integrase-like_cat_sf"/>
</dbReference>
<keyword evidence="9" id="KW-1185">Reference proteome</keyword>
<dbReference type="InterPro" id="IPR050808">
    <property type="entry name" value="Phage_Integrase"/>
</dbReference>
<dbReference type="InterPro" id="IPR010998">
    <property type="entry name" value="Integrase_recombinase_N"/>
</dbReference>
<keyword evidence="3 5" id="KW-0238">DNA-binding</keyword>
<reference evidence="9" key="1">
    <citation type="journal article" date="2019" name="Int. J. Syst. Evol. Microbiol.">
        <title>The Global Catalogue of Microorganisms (GCM) 10K type strain sequencing project: providing services to taxonomists for standard genome sequencing and annotation.</title>
        <authorList>
            <consortium name="The Broad Institute Genomics Platform"/>
            <consortium name="The Broad Institute Genome Sequencing Center for Infectious Disease"/>
            <person name="Wu L."/>
            <person name="Ma J."/>
        </authorList>
    </citation>
    <scope>NUCLEOTIDE SEQUENCE [LARGE SCALE GENOMIC DNA]</scope>
    <source>
        <strain evidence="9">NBRC 100033</strain>
    </source>
</reference>
<dbReference type="Pfam" id="PF12167">
    <property type="entry name" value="Arm-DNA-bind_2"/>
    <property type="match status" value="1"/>
</dbReference>
<evidence type="ECO:0000259" key="6">
    <source>
        <dbReference type="PROSITE" id="PS51898"/>
    </source>
</evidence>
<dbReference type="Gene3D" id="1.10.443.10">
    <property type="entry name" value="Intergrase catalytic core"/>
    <property type="match status" value="1"/>
</dbReference>
<dbReference type="Gene3D" id="1.10.150.130">
    <property type="match status" value="1"/>
</dbReference>
<dbReference type="Pfam" id="PF14659">
    <property type="entry name" value="Phage_int_SAM_3"/>
    <property type="match status" value="1"/>
</dbReference>
<dbReference type="Proteomes" id="UP001156682">
    <property type="component" value="Unassembled WGS sequence"/>
</dbReference>
<dbReference type="InterPro" id="IPR004107">
    <property type="entry name" value="Integrase_SAM-like_N"/>
</dbReference>
<dbReference type="RefSeq" id="WP_036239209.1">
    <property type="nucleotide sequence ID" value="NZ_BSOR01000011.1"/>
</dbReference>
<evidence type="ECO:0000259" key="7">
    <source>
        <dbReference type="PROSITE" id="PS51900"/>
    </source>
</evidence>
<gene>
    <name evidence="8" type="ORF">GCM10007878_06400</name>
</gene>
<protein>
    <submittedName>
        <fullName evidence="8">Integrase</fullName>
    </submittedName>
</protein>
<dbReference type="CDD" id="cd01189">
    <property type="entry name" value="INT_ICEBs1_C_like"/>
    <property type="match status" value="1"/>
</dbReference>
<dbReference type="Pfam" id="PF00589">
    <property type="entry name" value="Phage_integrase"/>
    <property type="match status" value="1"/>
</dbReference>
<evidence type="ECO:0000313" key="8">
    <source>
        <dbReference type="EMBL" id="GLR63205.1"/>
    </source>
</evidence>
<organism evidence="8 9">
    <name type="scientific">Marinospirillum insulare</name>
    <dbReference type="NCBI Taxonomy" id="217169"/>
    <lineage>
        <taxon>Bacteria</taxon>
        <taxon>Pseudomonadati</taxon>
        <taxon>Pseudomonadota</taxon>
        <taxon>Gammaproteobacteria</taxon>
        <taxon>Oceanospirillales</taxon>
        <taxon>Oceanospirillaceae</taxon>
        <taxon>Marinospirillum</taxon>
    </lineage>
</organism>
<dbReference type="InterPro" id="IPR022000">
    <property type="entry name" value="Min27-like_integrase_DNA_bind"/>
</dbReference>
<evidence type="ECO:0000256" key="4">
    <source>
        <dbReference type="ARBA" id="ARBA00023172"/>
    </source>
</evidence>
<proteinExistence type="inferred from homology"/>
<evidence type="ECO:0000256" key="2">
    <source>
        <dbReference type="ARBA" id="ARBA00022908"/>
    </source>
</evidence>
<evidence type="ECO:0000256" key="1">
    <source>
        <dbReference type="ARBA" id="ARBA00008857"/>
    </source>
</evidence>
<dbReference type="EMBL" id="BSOR01000011">
    <property type="protein sequence ID" value="GLR63205.1"/>
    <property type="molecule type" value="Genomic_DNA"/>
</dbReference>
<evidence type="ECO:0000256" key="5">
    <source>
        <dbReference type="PROSITE-ProRule" id="PRU01248"/>
    </source>
</evidence>
<name>A0ABQ5ZSV4_9GAMM</name>
<dbReference type="InterPro" id="IPR011010">
    <property type="entry name" value="DNA_brk_join_enz"/>
</dbReference>
<sequence length="410" mass="47617">MGHIRVRKETGKLYFDFQYQKTRCREQTLLDDTPENRSKLNVAMKRIDAEITLGTFDYEKYFPGSKNAEKFEAKAKTQVQNKSAQGQEQLAEKSTPLFEEFAETWFSEMKIQWRTTYIEAVTINLNKHILPVFRDKEVGCIRKADILAFRSELAKVTNPKGKTIAPATINKIMVPLRMILNEAANRFDFSSPYAGIKSLSVPRTDVSPFSIEEVRLILQKVRPDFKNYFLLRFFTGMRTSEINGLTWKNVDFDRMQILVRQAYVAGEFVYTKNDGSFRSIDMSKLVYDALKEQLEVTGKGEMVFCNTVGKPLYHKNVSERVWYPLLRHLGLERRTPYQTRHTAATLWLASGESPEWIARQMGHTTTEMLFRVYSRYVPNLTRKDGSAMERLLLQQFEPAKKTELEVSEND</sequence>
<dbReference type="InterPro" id="IPR002104">
    <property type="entry name" value="Integrase_catalytic"/>
</dbReference>
<accession>A0ABQ5ZSV4</accession>
<comment type="caution">
    <text evidence="8">The sequence shown here is derived from an EMBL/GenBank/DDBJ whole genome shotgun (WGS) entry which is preliminary data.</text>
</comment>
<dbReference type="SUPFAM" id="SSF56349">
    <property type="entry name" value="DNA breaking-rejoining enzymes"/>
    <property type="match status" value="1"/>
</dbReference>
<comment type="similarity">
    <text evidence="1">Belongs to the 'phage' integrase family.</text>
</comment>
<dbReference type="PROSITE" id="PS51900">
    <property type="entry name" value="CB"/>
    <property type="match status" value="1"/>
</dbReference>
<keyword evidence="2" id="KW-0229">DNA integration</keyword>
<dbReference type="PROSITE" id="PS51898">
    <property type="entry name" value="TYR_RECOMBINASE"/>
    <property type="match status" value="1"/>
</dbReference>
<evidence type="ECO:0000313" key="9">
    <source>
        <dbReference type="Proteomes" id="UP001156682"/>
    </source>
</evidence>
<feature type="domain" description="Core-binding (CB)" evidence="7">
    <location>
        <begin position="96"/>
        <end position="184"/>
    </location>
</feature>
<evidence type="ECO:0000256" key="3">
    <source>
        <dbReference type="ARBA" id="ARBA00023125"/>
    </source>
</evidence>
<dbReference type="PANTHER" id="PTHR30629:SF2">
    <property type="entry name" value="PROPHAGE INTEGRASE INTS-RELATED"/>
    <property type="match status" value="1"/>
</dbReference>